<dbReference type="AlphaFoldDB" id="A0A3B0XSI0"/>
<gene>
    <name evidence="1" type="ORF">MNBD_GAMMA08-2900</name>
</gene>
<proteinExistence type="predicted"/>
<name>A0A3B0XSI0_9ZZZZ</name>
<sequence length="62" mass="6980">MEVLSISNRKKQVKNHPLSELSPKLSSKLLTGRAQRSRIIEKRQPHGCGCRVYRGDFTVTSG</sequence>
<protein>
    <submittedName>
        <fullName evidence="1">Uncharacterized protein</fullName>
    </submittedName>
</protein>
<reference evidence="1" key="1">
    <citation type="submission" date="2018-06" db="EMBL/GenBank/DDBJ databases">
        <authorList>
            <person name="Zhirakovskaya E."/>
        </authorList>
    </citation>
    <scope>NUCLEOTIDE SEQUENCE</scope>
</reference>
<accession>A0A3B0XSI0</accession>
<organism evidence="1">
    <name type="scientific">hydrothermal vent metagenome</name>
    <dbReference type="NCBI Taxonomy" id="652676"/>
    <lineage>
        <taxon>unclassified sequences</taxon>
        <taxon>metagenomes</taxon>
        <taxon>ecological metagenomes</taxon>
    </lineage>
</organism>
<dbReference type="EMBL" id="UOFH01000072">
    <property type="protein sequence ID" value="VAW59336.1"/>
    <property type="molecule type" value="Genomic_DNA"/>
</dbReference>
<evidence type="ECO:0000313" key="1">
    <source>
        <dbReference type="EMBL" id="VAW59336.1"/>
    </source>
</evidence>